<feature type="compositionally biased region" description="Pro residues" evidence="1">
    <location>
        <begin position="233"/>
        <end position="250"/>
    </location>
</feature>
<accession>A0A4P9W9X8</accession>
<reference evidence="3" key="1">
    <citation type="journal article" date="2018" name="Nat. Microbiol.">
        <title>Leveraging single-cell genomics to expand the fungal tree of life.</title>
        <authorList>
            <person name="Ahrendt S.R."/>
            <person name="Quandt C.A."/>
            <person name="Ciobanu D."/>
            <person name="Clum A."/>
            <person name="Salamov A."/>
            <person name="Andreopoulos B."/>
            <person name="Cheng J.F."/>
            <person name="Woyke T."/>
            <person name="Pelin A."/>
            <person name="Henrissat B."/>
            <person name="Reynolds N.K."/>
            <person name="Benny G.L."/>
            <person name="Smith M.E."/>
            <person name="James T.Y."/>
            <person name="Grigoriev I.V."/>
        </authorList>
    </citation>
    <scope>NUCLEOTIDE SEQUENCE [LARGE SCALE GENOMIC DNA]</scope>
</reference>
<evidence type="ECO:0000313" key="3">
    <source>
        <dbReference type="Proteomes" id="UP000269721"/>
    </source>
</evidence>
<name>A0A4P9W9X8_9FUNG</name>
<evidence type="ECO:0000313" key="2">
    <source>
        <dbReference type="EMBL" id="RKO89371.1"/>
    </source>
</evidence>
<organism evidence="2 3">
    <name type="scientific">Blyttiomyces helicus</name>
    <dbReference type="NCBI Taxonomy" id="388810"/>
    <lineage>
        <taxon>Eukaryota</taxon>
        <taxon>Fungi</taxon>
        <taxon>Fungi incertae sedis</taxon>
        <taxon>Chytridiomycota</taxon>
        <taxon>Chytridiomycota incertae sedis</taxon>
        <taxon>Chytridiomycetes</taxon>
        <taxon>Chytridiomycetes incertae sedis</taxon>
        <taxon>Blyttiomyces</taxon>
    </lineage>
</organism>
<protein>
    <submittedName>
        <fullName evidence="2">Uncharacterized protein</fullName>
    </submittedName>
</protein>
<gene>
    <name evidence="2" type="ORF">BDK51DRAFT_32334</name>
</gene>
<dbReference type="EMBL" id="KZ996132">
    <property type="protein sequence ID" value="RKO89371.1"/>
    <property type="molecule type" value="Genomic_DNA"/>
</dbReference>
<dbReference type="AlphaFoldDB" id="A0A4P9W9X8"/>
<sequence length="266" mass="26672">MSQSELTPDPHHALDAFELELDQNTQDSAAAAVTFHDSSADPLSDPFAASLDSTDILLGAPPPPPLPAVDPLLFSQPAPDPFSTVLAGSDPFAPTLPRAGSTGFDEVIAAMPEPEDGRGTRGMLSTSGSLVDMQRLGAQVPAFPASGLAGGADFFSAAAAGSTPRVAISSFPDSAADPFALPPGASIPASDPFAALASAPARDPFAALSTASDPFAAFAAAPASSQPSMTLTTPPPPRDTLITPPPPISPIGPVFGDTSVTPSQPP</sequence>
<proteinExistence type="predicted"/>
<evidence type="ECO:0000256" key="1">
    <source>
        <dbReference type="SAM" id="MobiDB-lite"/>
    </source>
</evidence>
<keyword evidence="3" id="KW-1185">Reference proteome</keyword>
<feature type="region of interest" description="Disordered" evidence="1">
    <location>
        <begin position="220"/>
        <end position="266"/>
    </location>
</feature>
<feature type="compositionally biased region" description="Low complexity" evidence="1">
    <location>
        <begin position="220"/>
        <end position="232"/>
    </location>
</feature>
<dbReference type="Proteomes" id="UP000269721">
    <property type="component" value="Unassembled WGS sequence"/>
</dbReference>
<feature type="non-terminal residue" evidence="2">
    <location>
        <position position="266"/>
    </location>
</feature>